<evidence type="ECO:0000313" key="7">
    <source>
        <dbReference type="Proteomes" id="UP000324517"/>
    </source>
</evidence>
<evidence type="ECO:0000313" key="3">
    <source>
        <dbReference type="EMBL" id="TYS58261.1"/>
    </source>
</evidence>
<feature type="transmembrane region" description="Helical" evidence="1">
    <location>
        <begin position="39"/>
        <end position="61"/>
    </location>
</feature>
<evidence type="ECO:0000313" key="5">
    <source>
        <dbReference type="Proteomes" id="UP000195573"/>
    </source>
</evidence>
<keyword evidence="1" id="KW-0812">Transmembrane</keyword>
<accession>A0A1Y0CNI6</accession>
<dbReference type="Proteomes" id="UP000323393">
    <property type="component" value="Unassembled WGS sequence"/>
</dbReference>
<dbReference type="KEGG" id="bhk:B4U37_12860"/>
<evidence type="ECO:0000256" key="1">
    <source>
        <dbReference type="SAM" id="Phobius"/>
    </source>
</evidence>
<name>A0A1Y0CNI6_9BACI</name>
<dbReference type="EMBL" id="VTET01000001">
    <property type="protein sequence ID" value="TYS74593.1"/>
    <property type="molecule type" value="Genomic_DNA"/>
</dbReference>
<dbReference type="OrthoDB" id="2476435at2"/>
<keyword evidence="1" id="KW-0472">Membrane</keyword>
<reference evidence="2 5" key="1">
    <citation type="submission" date="2017-04" db="EMBL/GenBank/DDBJ databases">
        <title>Complete Genome Sequence of the Bacillus horikoshii 20a strain from Cuatro Cienegas, Coahuila, Mexico.</title>
        <authorList>
            <person name="Zarza E."/>
            <person name="Alcaraz L.D."/>
            <person name="Aguilar-Salinas B."/>
            <person name="Islas A."/>
            <person name="Olmedo-Alvarez G."/>
        </authorList>
    </citation>
    <scope>NUCLEOTIDE SEQUENCE [LARGE SCALE GENOMIC DNA]</scope>
    <source>
        <strain evidence="2 5">20a</strain>
    </source>
</reference>
<protein>
    <submittedName>
        <fullName evidence="4">DUF2768 domain-containing protein</fullName>
    </submittedName>
</protein>
<dbReference type="GeneID" id="96739309"/>
<proteinExistence type="predicted"/>
<feature type="transmembrane region" description="Helical" evidence="1">
    <location>
        <begin position="6"/>
        <end position="27"/>
    </location>
</feature>
<keyword evidence="1" id="KW-1133">Transmembrane helix</keyword>
<evidence type="ECO:0000313" key="4">
    <source>
        <dbReference type="EMBL" id="TYS74593.1"/>
    </source>
</evidence>
<dbReference type="InterPro" id="IPR020076">
    <property type="entry name" value="DUF2768"/>
</dbReference>
<dbReference type="EMBL" id="VTEU01000005">
    <property type="protein sequence ID" value="TYS58261.1"/>
    <property type="molecule type" value="Genomic_DNA"/>
</dbReference>
<dbReference type="EMBL" id="CP020880">
    <property type="protein sequence ID" value="ART76878.1"/>
    <property type="molecule type" value="Genomic_DNA"/>
</dbReference>
<evidence type="ECO:0000313" key="6">
    <source>
        <dbReference type="Proteomes" id="UP000323393"/>
    </source>
</evidence>
<keyword evidence="5" id="KW-1185">Reference proteome</keyword>
<gene>
    <name evidence="2" type="ORF">B4U37_12860</name>
    <name evidence="3" type="ORF">FZC74_14875</name>
    <name evidence="4" type="ORF">FZC75_02535</name>
</gene>
<dbReference type="RefSeq" id="WP_010193639.1">
    <property type="nucleotide sequence ID" value="NZ_CP020880.1"/>
</dbReference>
<sequence>MSPALMKMWISFVAMGFMIISVLTVYFTRFKVKNTIIRGILNTVAFLLILFAGLIIFYVVFSGPVPEQ</sequence>
<evidence type="ECO:0000313" key="2">
    <source>
        <dbReference type="EMBL" id="ART76878.1"/>
    </source>
</evidence>
<dbReference type="Proteomes" id="UP000324517">
    <property type="component" value="Unassembled WGS sequence"/>
</dbReference>
<dbReference type="AlphaFoldDB" id="A0A1Y0CNI6"/>
<reference evidence="6 7" key="2">
    <citation type="submission" date="2019-08" db="EMBL/GenBank/DDBJ databases">
        <title>Bacillus genomes from the desert of Cuatro Cienegas, Coahuila.</title>
        <authorList>
            <person name="Olmedo-Alvarez G."/>
        </authorList>
    </citation>
    <scope>NUCLEOTIDE SEQUENCE [LARGE SCALE GENOMIC DNA]</scope>
    <source>
        <strain evidence="3 6">CH88_3T</strain>
        <strain evidence="4 7">CH98b_3T</strain>
    </source>
</reference>
<dbReference type="Pfam" id="PF10966">
    <property type="entry name" value="DUF2768"/>
    <property type="match status" value="1"/>
</dbReference>
<dbReference type="Proteomes" id="UP000195573">
    <property type="component" value="Chromosome"/>
</dbReference>
<organism evidence="4 7">
    <name type="scientific">Sutcliffiella horikoshii</name>
    <dbReference type="NCBI Taxonomy" id="79883"/>
    <lineage>
        <taxon>Bacteria</taxon>
        <taxon>Bacillati</taxon>
        <taxon>Bacillota</taxon>
        <taxon>Bacilli</taxon>
        <taxon>Bacillales</taxon>
        <taxon>Bacillaceae</taxon>
        <taxon>Sutcliffiella</taxon>
    </lineage>
</organism>